<dbReference type="EMBL" id="BMJS01000032">
    <property type="protein sequence ID" value="GGG04659.1"/>
    <property type="molecule type" value="Genomic_DNA"/>
</dbReference>
<dbReference type="RefSeq" id="WP_117003579.1">
    <property type="nucleotide sequence ID" value="NZ_BMJS01000032.1"/>
</dbReference>
<dbReference type="NCBIfam" id="NF045605">
    <property type="entry name" value="xseB_Acin_var"/>
    <property type="match status" value="1"/>
</dbReference>
<reference evidence="1" key="1">
    <citation type="journal article" date="2014" name="Int. J. Syst. Evol. Microbiol.">
        <title>Complete genome sequence of Corynebacterium casei LMG S-19264T (=DSM 44701T), isolated from a smear-ripened cheese.</title>
        <authorList>
            <consortium name="US DOE Joint Genome Institute (JGI-PGF)"/>
            <person name="Walter F."/>
            <person name="Albersmeier A."/>
            <person name="Kalinowski J."/>
            <person name="Ruckert C."/>
        </authorList>
    </citation>
    <scope>NUCLEOTIDE SEQUENCE</scope>
    <source>
        <strain evidence="1">CGMCC 1.15758</strain>
    </source>
</reference>
<evidence type="ECO:0000313" key="1">
    <source>
        <dbReference type="EMBL" id="GGG04659.1"/>
    </source>
</evidence>
<proteinExistence type="predicted"/>
<dbReference type="OrthoDB" id="9132715at2"/>
<accession>A0A8J3E9L9</accession>
<protein>
    <submittedName>
        <fullName evidence="1">Uncharacterized protein</fullName>
    </submittedName>
</protein>
<gene>
    <name evidence="1" type="ORF">GCM10010995_22620</name>
</gene>
<keyword evidence="2" id="KW-1185">Reference proteome</keyword>
<reference evidence="1" key="2">
    <citation type="submission" date="2020-09" db="EMBL/GenBank/DDBJ databases">
        <authorList>
            <person name="Sun Q."/>
            <person name="Zhou Y."/>
        </authorList>
    </citation>
    <scope>NUCLEOTIDE SEQUENCE</scope>
    <source>
        <strain evidence="1">CGMCC 1.15758</strain>
    </source>
</reference>
<comment type="caution">
    <text evidence="1">The sequence shown here is derived from an EMBL/GenBank/DDBJ whole genome shotgun (WGS) entry which is preliminary data.</text>
</comment>
<evidence type="ECO:0000313" key="2">
    <source>
        <dbReference type="Proteomes" id="UP000636949"/>
    </source>
</evidence>
<sequence>MTNKTKTYAENYAILEEINYQLQQGQNNPNMIDELAPMLEKASKSYLVCKERIAAAEKFIAEFENKNNL</sequence>
<organism evidence="1 2">
    <name type="scientific">Cysteiniphilum litorale</name>
    <dbReference type="NCBI Taxonomy" id="2056700"/>
    <lineage>
        <taxon>Bacteria</taxon>
        <taxon>Pseudomonadati</taxon>
        <taxon>Pseudomonadota</taxon>
        <taxon>Gammaproteobacteria</taxon>
        <taxon>Thiotrichales</taxon>
        <taxon>Fastidiosibacteraceae</taxon>
        <taxon>Cysteiniphilum</taxon>
    </lineage>
</organism>
<dbReference type="Proteomes" id="UP000636949">
    <property type="component" value="Unassembled WGS sequence"/>
</dbReference>
<name>A0A8J3E9L9_9GAMM</name>
<dbReference type="AlphaFoldDB" id="A0A8J3E9L9"/>